<evidence type="ECO:0000313" key="3">
    <source>
        <dbReference type="Proteomes" id="UP001178507"/>
    </source>
</evidence>
<feature type="region of interest" description="Disordered" evidence="1">
    <location>
        <begin position="42"/>
        <end position="84"/>
    </location>
</feature>
<reference evidence="2" key="1">
    <citation type="submission" date="2023-08" db="EMBL/GenBank/DDBJ databases">
        <authorList>
            <person name="Chen Y."/>
            <person name="Shah S."/>
            <person name="Dougan E. K."/>
            <person name="Thang M."/>
            <person name="Chan C."/>
        </authorList>
    </citation>
    <scope>NUCLEOTIDE SEQUENCE</scope>
</reference>
<dbReference type="EMBL" id="CAUJNA010003311">
    <property type="protein sequence ID" value="CAJ1398832.1"/>
    <property type="molecule type" value="Genomic_DNA"/>
</dbReference>
<gene>
    <name evidence="2" type="ORF">EVOR1521_LOCUS22497</name>
</gene>
<dbReference type="Proteomes" id="UP001178507">
    <property type="component" value="Unassembled WGS sequence"/>
</dbReference>
<comment type="caution">
    <text evidence="2">The sequence shown here is derived from an EMBL/GenBank/DDBJ whole genome shotgun (WGS) entry which is preliminary data.</text>
</comment>
<sequence length="137" mass="14994">MEWQQQLDGLIQRLQAQGSEAPREKSNALALFSLPHREEDLDTISLGTKQERSSSTKQGGDWAGLSLTPSRASASTSARKDPCEEDLAEWEASLEQRARLLDEMEALLAGLPATWAGEPSCIEPQAADVQRASCMPR</sequence>
<keyword evidence="3" id="KW-1185">Reference proteome</keyword>
<evidence type="ECO:0000256" key="1">
    <source>
        <dbReference type="SAM" id="MobiDB-lite"/>
    </source>
</evidence>
<name>A0AA36J4B7_9DINO</name>
<organism evidence="2 3">
    <name type="scientific">Effrenium voratum</name>
    <dbReference type="NCBI Taxonomy" id="2562239"/>
    <lineage>
        <taxon>Eukaryota</taxon>
        <taxon>Sar</taxon>
        <taxon>Alveolata</taxon>
        <taxon>Dinophyceae</taxon>
        <taxon>Suessiales</taxon>
        <taxon>Symbiodiniaceae</taxon>
        <taxon>Effrenium</taxon>
    </lineage>
</organism>
<dbReference type="AlphaFoldDB" id="A0AA36J4B7"/>
<accession>A0AA36J4B7</accession>
<feature type="compositionally biased region" description="Low complexity" evidence="1">
    <location>
        <begin position="65"/>
        <end position="77"/>
    </location>
</feature>
<proteinExistence type="predicted"/>
<evidence type="ECO:0000313" key="2">
    <source>
        <dbReference type="EMBL" id="CAJ1398832.1"/>
    </source>
</evidence>
<protein>
    <submittedName>
        <fullName evidence="2">Uncharacterized protein</fullName>
    </submittedName>
</protein>